<dbReference type="InterPro" id="IPR038444">
    <property type="entry name" value="DUF465_sf"/>
</dbReference>
<sequence length="65" mass="7626">MDDQDIEARLEQVRIEHRDLDAAIDALLRGANPDQLRIARLKRQKLRLRDRIADLEDRLIPDIIA</sequence>
<dbReference type="InterPro" id="IPR007420">
    <property type="entry name" value="DUF465"/>
</dbReference>
<organism evidence="1 2">
    <name type="scientific">Stakelama marina</name>
    <dbReference type="NCBI Taxonomy" id="2826939"/>
    <lineage>
        <taxon>Bacteria</taxon>
        <taxon>Pseudomonadati</taxon>
        <taxon>Pseudomonadota</taxon>
        <taxon>Alphaproteobacteria</taxon>
        <taxon>Sphingomonadales</taxon>
        <taxon>Sphingomonadaceae</taxon>
        <taxon>Stakelama</taxon>
    </lineage>
</organism>
<gene>
    <name evidence="1" type="ORF">J7S20_05000</name>
</gene>
<proteinExistence type="predicted"/>
<dbReference type="AlphaFoldDB" id="A0A8T4IBC1"/>
<dbReference type="Gene3D" id="6.10.280.50">
    <property type="match status" value="1"/>
</dbReference>
<comment type="caution">
    <text evidence="1">The sequence shown here is derived from an EMBL/GenBank/DDBJ whole genome shotgun (WGS) entry which is preliminary data.</text>
</comment>
<keyword evidence="2" id="KW-1185">Reference proteome</keyword>
<accession>A0A8T4IBC1</accession>
<dbReference type="EMBL" id="JAGRQC010000001">
    <property type="protein sequence ID" value="MBR0551860.1"/>
    <property type="molecule type" value="Genomic_DNA"/>
</dbReference>
<dbReference type="Pfam" id="PF04325">
    <property type="entry name" value="DUF465"/>
    <property type="match status" value="1"/>
</dbReference>
<evidence type="ECO:0000313" key="1">
    <source>
        <dbReference type="EMBL" id="MBR0551860.1"/>
    </source>
</evidence>
<reference evidence="1" key="1">
    <citation type="submission" date="2021-04" db="EMBL/GenBank/DDBJ databases">
        <title>Ouciella asimina sp. nov., isolated from the surface seawater in the hydrothermal field of Okinawa Trough.</title>
        <authorList>
            <person name="Shuang W."/>
        </authorList>
    </citation>
    <scope>NUCLEOTIDE SEQUENCE</scope>
    <source>
        <strain evidence="1">LXI357</strain>
    </source>
</reference>
<name>A0A8T4IBC1_9SPHN</name>
<evidence type="ECO:0000313" key="2">
    <source>
        <dbReference type="Proteomes" id="UP000676996"/>
    </source>
</evidence>
<dbReference type="Proteomes" id="UP000676996">
    <property type="component" value="Unassembled WGS sequence"/>
</dbReference>
<protein>
    <submittedName>
        <fullName evidence="1">DUF465 domain-containing protein</fullName>
    </submittedName>
</protein>